<sequence>MKTVNVSICTGTACHLMGGAHLLTFDEMLDPVTAGHVTLTGSHCLGLCGDEKNGKAPFARVNDRIISDATLNKLLRAVREEIGLESD</sequence>
<evidence type="ECO:0000313" key="1">
    <source>
        <dbReference type="EMBL" id="MDZ8117718.1"/>
    </source>
</evidence>
<proteinExistence type="predicted"/>
<dbReference type="RefSeq" id="WP_322607521.1">
    <property type="nucleotide sequence ID" value="NZ_JARVCO010000003.1"/>
</dbReference>
<name>A0ABU5MUB3_9BACT</name>
<dbReference type="InterPro" id="IPR036249">
    <property type="entry name" value="Thioredoxin-like_sf"/>
</dbReference>
<dbReference type="Gene3D" id="3.40.30.10">
    <property type="entry name" value="Glutaredoxin"/>
    <property type="match status" value="1"/>
</dbReference>
<dbReference type="Proteomes" id="UP001290861">
    <property type="component" value="Unassembled WGS sequence"/>
</dbReference>
<dbReference type="EMBL" id="JARVCO010000003">
    <property type="protein sequence ID" value="MDZ8117718.1"/>
    <property type="molecule type" value="Genomic_DNA"/>
</dbReference>
<organism evidence="1 2">
    <name type="scientific">Pontiella agarivorans</name>
    <dbReference type="NCBI Taxonomy" id="3038953"/>
    <lineage>
        <taxon>Bacteria</taxon>
        <taxon>Pseudomonadati</taxon>
        <taxon>Kiritimatiellota</taxon>
        <taxon>Kiritimatiellia</taxon>
        <taxon>Kiritimatiellales</taxon>
        <taxon>Pontiellaceae</taxon>
        <taxon>Pontiella</taxon>
    </lineage>
</organism>
<evidence type="ECO:0000313" key="2">
    <source>
        <dbReference type="Proteomes" id="UP001290861"/>
    </source>
</evidence>
<dbReference type="Pfam" id="PF01257">
    <property type="entry name" value="2Fe-2S_thioredx"/>
    <property type="match status" value="1"/>
</dbReference>
<comment type="caution">
    <text evidence="1">The sequence shown here is derived from an EMBL/GenBank/DDBJ whole genome shotgun (WGS) entry which is preliminary data.</text>
</comment>
<dbReference type="SUPFAM" id="SSF52833">
    <property type="entry name" value="Thioredoxin-like"/>
    <property type="match status" value="1"/>
</dbReference>
<gene>
    <name evidence="1" type="ORF">P9H32_03690</name>
</gene>
<protein>
    <submittedName>
        <fullName evidence="1">NAD(P)H-dependent oxidoreductase subunit E</fullName>
    </submittedName>
</protein>
<reference evidence="1 2" key="1">
    <citation type="journal article" date="2024" name="Appl. Environ. Microbiol.">
        <title>Pontiella agarivorans sp. nov., a novel marine anaerobic bacterium capable of degrading macroalgal polysaccharides and fixing nitrogen.</title>
        <authorList>
            <person name="Liu N."/>
            <person name="Kivenson V."/>
            <person name="Peng X."/>
            <person name="Cui Z."/>
            <person name="Lankiewicz T.S."/>
            <person name="Gosselin K.M."/>
            <person name="English C.J."/>
            <person name="Blair E.M."/>
            <person name="O'Malley M.A."/>
            <person name="Valentine D.L."/>
        </authorList>
    </citation>
    <scope>NUCLEOTIDE SEQUENCE [LARGE SCALE GENOMIC DNA]</scope>
    <source>
        <strain evidence="1 2">NLcol2</strain>
    </source>
</reference>
<keyword evidence="2" id="KW-1185">Reference proteome</keyword>
<accession>A0ABU5MUB3</accession>